<dbReference type="GO" id="GO:0016874">
    <property type="term" value="F:ligase activity"/>
    <property type="evidence" value="ECO:0007669"/>
    <property type="project" value="UniProtKB-KW"/>
</dbReference>
<dbReference type="Proteomes" id="UP001202674">
    <property type="component" value="Unassembled WGS sequence"/>
</dbReference>
<dbReference type="GO" id="GO:0046872">
    <property type="term" value="F:metal ion binding"/>
    <property type="evidence" value="ECO:0007669"/>
    <property type="project" value="InterPro"/>
</dbReference>
<sequence>MSTDEDWDSALIPTGFDPGSYSCVRSLSRCGIRTIVASEHDDVPAAGSRFCDEFLHIPSPHEDLLDYRDALLGIAARDDVKTILPLRPQDTYLFSLYESLFEDYVSLVTPPMETLRTVHDRVLLVEAAKSADVPVPETRLLSDVEHVDRDLIVKSRYNLLASEYLDSYSERESATAKSVSHYRPGDEFDRDALTEEMGHDPIVQEYIPSSAEYVFGALYNHGDAVATFQHRQIRGNSYTGGGGVYRKSVDISELERVGRQLLDSIEYHGLACIEYMRHEETDEFVLTEINPRLWQSLPCAVRAGADFPWYYWLLATGQSDLIDPHYEVGVGSHLLYGEFGHLRSVFTDESPIVPRPSARGTAWQIVQSCYDDPHFDNLRFDDPRPFVRGLGHVLKKGK</sequence>
<evidence type="ECO:0000313" key="4">
    <source>
        <dbReference type="Proteomes" id="UP001202674"/>
    </source>
</evidence>
<dbReference type="Gene3D" id="3.30.470.20">
    <property type="entry name" value="ATP-grasp fold, B domain"/>
    <property type="match status" value="1"/>
</dbReference>
<evidence type="ECO:0000259" key="2">
    <source>
        <dbReference type="PROSITE" id="PS50975"/>
    </source>
</evidence>
<accession>A0AAE3K7P7</accession>
<keyword evidence="4" id="KW-1185">Reference proteome</keyword>
<dbReference type="InterPro" id="IPR011761">
    <property type="entry name" value="ATP-grasp"/>
</dbReference>
<dbReference type="Gene3D" id="3.40.50.20">
    <property type="match status" value="1"/>
</dbReference>
<keyword evidence="1" id="KW-0547">Nucleotide-binding</keyword>
<proteinExistence type="predicted"/>
<comment type="caution">
    <text evidence="3">The sequence shown here is derived from an EMBL/GenBank/DDBJ whole genome shotgun (WGS) entry which is preliminary data.</text>
</comment>
<dbReference type="GO" id="GO:0005524">
    <property type="term" value="F:ATP binding"/>
    <property type="evidence" value="ECO:0007669"/>
    <property type="project" value="UniProtKB-UniRule"/>
</dbReference>
<reference evidence="3 4" key="1">
    <citation type="journal article" date="2022" name="Syst. Appl. Microbiol.">
        <title>Natronocalculus amylovorans gen. nov., sp. nov., and Natranaeroarchaeum aerophilus sp. nov., dominant culturable amylolytic natronoarchaea from hypersaline soda lakes in southwestern Siberia.</title>
        <authorList>
            <person name="Sorokin D.Y."/>
            <person name="Elcheninov A.G."/>
            <person name="Khizhniak T.V."/>
            <person name="Koenen M."/>
            <person name="Bale N.J."/>
            <person name="Damste J.S.S."/>
            <person name="Kublanov I.V."/>
        </authorList>
    </citation>
    <scope>NUCLEOTIDE SEQUENCE [LARGE SCALE GENOMIC DNA]</scope>
    <source>
        <strain evidence="3 4">AArc-St1-1</strain>
    </source>
</reference>
<gene>
    <name evidence="3" type="ORF">AArcSt11_10795</name>
</gene>
<name>A0AAE3K7P7_9EURY</name>
<protein>
    <submittedName>
        <fullName evidence="3">Carboxylate--amine ligase</fullName>
    </submittedName>
</protein>
<dbReference type="PROSITE" id="PS50975">
    <property type="entry name" value="ATP_GRASP"/>
    <property type="match status" value="1"/>
</dbReference>
<evidence type="ECO:0000313" key="3">
    <source>
        <dbReference type="EMBL" id="MCL9814139.1"/>
    </source>
</evidence>
<organism evidence="3 4">
    <name type="scientific">Natranaeroarchaeum aerophilus</name>
    <dbReference type="NCBI Taxonomy" id="2917711"/>
    <lineage>
        <taxon>Archaea</taxon>
        <taxon>Methanobacteriati</taxon>
        <taxon>Methanobacteriota</taxon>
        <taxon>Stenosarchaea group</taxon>
        <taxon>Halobacteria</taxon>
        <taxon>Halobacteriales</taxon>
        <taxon>Natronoarchaeaceae</taxon>
        <taxon>Natranaeroarchaeum</taxon>
    </lineage>
</organism>
<dbReference type="AlphaFoldDB" id="A0AAE3K7P7"/>
<evidence type="ECO:0000256" key="1">
    <source>
        <dbReference type="PROSITE-ProRule" id="PRU00409"/>
    </source>
</evidence>
<dbReference type="EMBL" id="JAKRVY010000005">
    <property type="protein sequence ID" value="MCL9814139.1"/>
    <property type="molecule type" value="Genomic_DNA"/>
</dbReference>
<dbReference type="SUPFAM" id="SSF56059">
    <property type="entry name" value="Glutathione synthetase ATP-binding domain-like"/>
    <property type="match status" value="1"/>
</dbReference>
<dbReference type="RefSeq" id="WP_250596987.1">
    <property type="nucleotide sequence ID" value="NZ_JAKRVY010000005.1"/>
</dbReference>
<feature type="domain" description="ATP-grasp" evidence="2">
    <location>
        <begin position="125"/>
        <end position="316"/>
    </location>
</feature>
<keyword evidence="3" id="KW-0436">Ligase</keyword>
<keyword evidence="1" id="KW-0067">ATP-binding</keyword>